<evidence type="ECO:0000256" key="1">
    <source>
        <dbReference type="ARBA" id="ARBA00007074"/>
    </source>
</evidence>
<keyword evidence="2" id="KW-0645">Protease</keyword>
<evidence type="ECO:0000256" key="6">
    <source>
        <dbReference type="SAM" id="Phobius"/>
    </source>
</evidence>
<feature type="transmembrane region" description="Helical" evidence="6">
    <location>
        <begin position="58"/>
        <end position="79"/>
    </location>
</feature>
<dbReference type="GO" id="GO:0006508">
    <property type="term" value="P:proteolysis"/>
    <property type="evidence" value="ECO:0007669"/>
    <property type="project" value="UniProtKB-KW"/>
</dbReference>
<dbReference type="AlphaFoldDB" id="A0A1X7JI59"/>
<protein>
    <submittedName>
        <fullName evidence="8">Cell wall-associated hydrolase, NlpC family</fullName>
    </submittedName>
</protein>
<dbReference type="RefSeq" id="WP_085484399.1">
    <property type="nucleotide sequence ID" value="NZ_FXAY01000002.1"/>
</dbReference>
<gene>
    <name evidence="8" type="ORF">SAMN06296010_1417</name>
</gene>
<dbReference type="OrthoDB" id="9815778at2"/>
<dbReference type="Gene3D" id="3.90.1720.10">
    <property type="entry name" value="endopeptidase domain like (from Nostoc punctiforme)"/>
    <property type="match status" value="1"/>
</dbReference>
<comment type="similarity">
    <text evidence="1">Belongs to the peptidase C40 family.</text>
</comment>
<accession>A0A1X7JI59</accession>
<dbReference type="EMBL" id="FXAY01000002">
    <property type="protein sequence ID" value="SMG27403.1"/>
    <property type="molecule type" value="Genomic_DNA"/>
</dbReference>
<dbReference type="GO" id="GO:0008234">
    <property type="term" value="F:cysteine-type peptidase activity"/>
    <property type="evidence" value="ECO:0007669"/>
    <property type="project" value="UniProtKB-KW"/>
</dbReference>
<evidence type="ECO:0000256" key="2">
    <source>
        <dbReference type="ARBA" id="ARBA00022670"/>
    </source>
</evidence>
<reference evidence="9" key="1">
    <citation type="submission" date="2017-04" db="EMBL/GenBank/DDBJ databases">
        <authorList>
            <person name="Varghese N."/>
            <person name="Submissions S."/>
        </authorList>
    </citation>
    <scope>NUCLEOTIDE SEQUENCE [LARGE SCALE GENOMIC DNA]</scope>
    <source>
        <strain evidence="9">VKM Ac-2510</strain>
    </source>
</reference>
<keyword evidence="4" id="KW-0788">Thiol protease</keyword>
<keyword evidence="3 8" id="KW-0378">Hydrolase</keyword>
<proteinExistence type="inferred from homology"/>
<evidence type="ECO:0000256" key="4">
    <source>
        <dbReference type="ARBA" id="ARBA00022807"/>
    </source>
</evidence>
<dbReference type="SUPFAM" id="SSF54001">
    <property type="entry name" value="Cysteine proteinases"/>
    <property type="match status" value="1"/>
</dbReference>
<dbReference type="PANTHER" id="PTHR47359:SF3">
    <property type="entry name" value="NLP_P60 DOMAIN-CONTAINING PROTEIN-RELATED"/>
    <property type="match status" value="1"/>
</dbReference>
<evidence type="ECO:0000313" key="9">
    <source>
        <dbReference type="Proteomes" id="UP000193244"/>
    </source>
</evidence>
<keyword evidence="6" id="KW-0812">Transmembrane</keyword>
<evidence type="ECO:0000259" key="7">
    <source>
        <dbReference type="PROSITE" id="PS51935"/>
    </source>
</evidence>
<dbReference type="InterPro" id="IPR038765">
    <property type="entry name" value="Papain-like_cys_pep_sf"/>
</dbReference>
<dbReference type="InterPro" id="IPR051794">
    <property type="entry name" value="PG_Endopeptidase_C40"/>
</dbReference>
<dbReference type="InterPro" id="IPR000064">
    <property type="entry name" value="NLP_P60_dom"/>
</dbReference>
<dbReference type="PANTHER" id="PTHR47359">
    <property type="entry name" value="PEPTIDOGLYCAN DL-ENDOPEPTIDASE CWLO"/>
    <property type="match status" value="1"/>
</dbReference>
<feature type="region of interest" description="Disordered" evidence="5">
    <location>
        <begin position="1"/>
        <end position="49"/>
    </location>
</feature>
<sequence length="288" mass="29746">MSARRSARSAALLPTGQRTSFQAPTRAALAEATRQSRARPTSGSSPLRSRGIRNLARVGVFIVAAGMASVTALPAYAMMPTGTNPVASTVNAGQTFVDASAPATQTLDVDADAQVTALSATRDSYNSTDASVLQAQRDAEAAAAQAAADAVDAAARAVETASTPSGPRTFAPPQGGYSGEAVVAYAEQFVGVVPYGWGADPNDSFGCDGLTQYVYGQFGISLPRGVDHQAALATRITQDEAVAGDLVVWPGEHIGIYDGAGGVVHSPDFGRYVEHAHSLWGSPVFYRL</sequence>
<evidence type="ECO:0000313" key="8">
    <source>
        <dbReference type="EMBL" id="SMG27403.1"/>
    </source>
</evidence>
<name>A0A1X7JI59_9MICO</name>
<dbReference type="Pfam" id="PF00877">
    <property type="entry name" value="NLPC_P60"/>
    <property type="match status" value="1"/>
</dbReference>
<organism evidence="8 9">
    <name type="scientific">Agreia pratensis</name>
    <dbReference type="NCBI Taxonomy" id="150121"/>
    <lineage>
        <taxon>Bacteria</taxon>
        <taxon>Bacillati</taxon>
        <taxon>Actinomycetota</taxon>
        <taxon>Actinomycetes</taxon>
        <taxon>Micrococcales</taxon>
        <taxon>Microbacteriaceae</taxon>
        <taxon>Agreia</taxon>
    </lineage>
</organism>
<keyword evidence="6" id="KW-0472">Membrane</keyword>
<feature type="compositionally biased region" description="Low complexity" evidence="5">
    <location>
        <begin position="1"/>
        <end position="11"/>
    </location>
</feature>
<keyword evidence="6" id="KW-1133">Transmembrane helix</keyword>
<evidence type="ECO:0000256" key="5">
    <source>
        <dbReference type="SAM" id="MobiDB-lite"/>
    </source>
</evidence>
<feature type="compositionally biased region" description="Polar residues" evidence="5">
    <location>
        <begin position="33"/>
        <end position="47"/>
    </location>
</feature>
<keyword evidence="9" id="KW-1185">Reference proteome</keyword>
<evidence type="ECO:0000256" key="3">
    <source>
        <dbReference type="ARBA" id="ARBA00022801"/>
    </source>
</evidence>
<dbReference type="PROSITE" id="PS51935">
    <property type="entry name" value="NLPC_P60"/>
    <property type="match status" value="1"/>
</dbReference>
<dbReference type="Proteomes" id="UP000193244">
    <property type="component" value="Unassembled WGS sequence"/>
</dbReference>
<feature type="domain" description="NlpC/P60" evidence="7">
    <location>
        <begin position="176"/>
        <end position="288"/>
    </location>
</feature>
<dbReference type="STRING" id="150121.SAMN06296010_1417"/>